<evidence type="ECO:0000256" key="1">
    <source>
        <dbReference type="SAM" id="Phobius"/>
    </source>
</evidence>
<keyword evidence="1" id="KW-0472">Membrane</keyword>
<keyword evidence="1" id="KW-1133">Transmembrane helix</keyword>
<evidence type="ECO:0000313" key="3">
    <source>
        <dbReference type="Proteomes" id="UP001238088"/>
    </source>
</evidence>
<keyword evidence="1" id="KW-0812">Transmembrane</keyword>
<evidence type="ECO:0000313" key="2">
    <source>
        <dbReference type="EMBL" id="MDQ0270341.1"/>
    </source>
</evidence>
<dbReference type="RefSeq" id="WP_307474694.1">
    <property type="nucleotide sequence ID" value="NZ_JAUSUB010000008.1"/>
</dbReference>
<keyword evidence="3" id="KW-1185">Reference proteome</keyword>
<dbReference type="Proteomes" id="UP001238088">
    <property type="component" value="Unassembled WGS sequence"/>
</dbReference>
<gene>
    <name evidence="2" type="ORF">J2S17_002216</name>
</gene>
<proteinExistence type="predicted"/>
<accession>A0ABU0AGF3</accession>
<comment type="caution">
    <text evidence="2">The sequence shown here is derived from an EMBL/GenBank/DDBJ whole genome shotgun (WGS) entry which is preliminary data.</text>
</comment>
<reference evidence="2 3" key="1">
    <citation type="submission" date="2023-07" db="EMBL/GenBank/DDBJ databases">
        <title>Genomic Encyclopedia of Type Strains, Phase IV (KMG-IV): sequencing the most valuable type-strain genomes for metagenomic binning, comparative biology and taxonomic classification.</title>
        <authorList>
            <person name="Goeker M."/>
        </authorList>
    </citation>
    <scope>NUCLEOTIDE SEQUENCE [LARGE SCALE GENOMIC DNA]</scope>
    <source>
        <strain evidence="2 3">DSM 23494</strain>
    </source>
</reference>
<feature type="transmembrane region" description="Helical" evidence="1">
    <location>
        <begin position="7"/>
        <end position="28"/>
    </location>
</feature>
<sequence>MIKLSELNLLGIMKTAAVGFSIAAYYLILGGSAGRMRPVPWLIGGAAGLILLMGARPIAESIDGNVQFQFIQTLLNML</sequence>
<protein>
    <submittedName>
        <fullName evidence="2">Uncharacterized protein</fullName>
    </submittedName>
</protein>
<dbReference type="EMBL" id="JAUSUB010000008">
    <property type="protein sequence ID" value="MDQ0270341.1"/>
    <property type="molecule type" value="Genomic_DNA"/>
</dbReference>
<organism evidence="2 3">
    <name type="scientific">Cytobacillus purgationiresistens</name>
    <dbReference type="NCBI Taxonomy" id="863449"/>
    <lineage>
        <taxon>Bacteria</taxon>
        <taxon>Bacillati</taxon>
        <taxon>Bacillota</taxon>
        <taxon>Bacilli</taxon>
        <taxon>Bacillales</taxon>
        <taxon>Bacillaceae</taxon>
        <taxon>Cytobacillus</taxon>
    </lineage>
</organism>
<feature type="transmembrane region" description="Helical" evidence="1">
    <location>
        <begin position="40"/>
        <end position="59"/>
    </location>
</feature>
<name>A0ABU0AGF3_9BACI</name>